<dbReference type="EMBL" id="BMMS01000023">
    <property type="protein sequence ID" value="GGO94565.1"/>
    <property type="molecule type" value="Genomic_DNA"/>
</dbReference>
<gene>
    <name evidence="2" type="ORF">GCM10012280_49770</name>
</gene>
<reference evidence="2" key="2">
    <citation type="submission" date="2020-09" db="EMBL/GenBank/DDBJ databases">
        <authorList>
            <person name="Sun Q."/>
            <person name="Zhou Y."/>
        </authorList>
    </citation>
    <scope>NUCLEOTIDE SEQUENCE</scope>
    <source>
        <strain evidence="2">CGMCC 4.7201</strain>
    </source>
</reference>
<dbReference type="Proteomes" id="UP000641932">
    <property type="component" value="Unassembled WGS sequence"/>
</dbReference>
<evidence type="ECO:0000313" key="3">
    <source>
        <dbReference type="Proteomes" id="UP000641932"/>
    </source>
</evidence>
<proteinExistence type="predicted"/>
<evidence type="ECO:0000256" key="1">
    <source>
        <dbReference type="SAM" id="Phobius"/>
    </source>
</evidence>
<dbReference type="AlphaFoldDB" id="A0A917ZVW2"/>
<accession>A0A917ZVW2</accession>
<keyword evidence="3" id="KW-1185">Reference proteome</keyword>
<feature type="transmembrane region" description="Helical" evidence="1">
    <location>
        <begin position="53"/>
        <end position="71"/>
    </location>
</feature>
<organism evidence="2 3">
    <name type="scientific">Wenjunlia tyrosinilytica</name>
    <dbReference type="NCBI Taxonomy" id="1544741"/>
    <lineage>
        <taxon>Bacteria</taxon>
        <taxon>Bacillati</taxon>
        <taxon>Actinomycetota</taxon>
        <taxon>Actinomycetes</taxon>
        <taxon>Kitasatosporales</taxon>
        <taxon>Streptomycetaceae</taxon>
        <taxon>Wenjunlia</taxon>
    </lineage>
</organism>
<sequence>MDHAKADNEGRPLQPGLALPVRRRRSLLAGGVAMASGVLCALVLLNVVSAEQASAVAVIVASGTASVRAVFAGQKRGGTVIED</sequence>
<protein>
    <submittedName>
        <fullName evidence="2">Uncharacterized protein</fullName>
    </submittedName>
</protein>
<name>A0A917ZVW2_9ACTN</name>
<feature type="transmembrane region" description="Helical" evidence="1">
    <location>
        <begin position="27"/>
        <end position="47"/>
    </location>
</feature>
<keyword evidence="1" id="KW-1133">Transmembrane helix</keyword>
<keyword evidence="1" id="KW-0812">Transmembrane</keyword>
<reference evidence="2" key="1">
    <citation type="journal article" date="2014" name="Int. J. Syst. Evol. Microbiol.">
        <title>Complete genome sequence of Corynebacterium casei LMG S-19264T (=DSM 44701T), isolated from a smear-ripened cheese.</title>
        <authorList>
            <consortium name="US DOE Joint Genome Institute (JGI-PGF)"/>
            <person name="Walter F."/>
            <person name="Albersmeier A."/>
            <person name="Kalinowski J."/>
            <person name="Ruckert C."/>
        </authorList>
    </citation>
    <scope>NUCLEOTIDE SEQUENCE</scope>
    <source>
        <strain evidence="2">CGMCC 4.7201</strain>
    </source>
</reference>
<keyword evidence="1" id="KW-0472">Membrane</keyword>
<comment type="caution">
    <text evidence="2">The sequence shown here is derived from an EMBL/GenBank/DDBJ whole genome shotgun (WGS) entry which is preliminary data.</text>
</comment>
<evidence type="ECO:0000313" key="2">
    <source>
        <dbReference type="EMBL" id="GGO94565.1"/>
    </source>
</evidence>